<sequence>MRRRRPDDDLWHVLARVCAAGGSRMALSTEDRLLLSRTAQSILPNAPTEWSVTQQCGALVEVAPIGWDGEVAVWADRLAWRTTPTQESAPVRSGPPYKRRRIDTLSPSATLRLDRSLHAPGSILSEESIGQEGLLTTPGRRARRAPMPHYQETLPVELQDAIARHLVVADPRGALALAGASTQQASIVNSILARAPPTFGAGMARDAPPTPGGMRAYLRAREVLERTPGDAPVAIALCLMEALVRFLFEYRSGGADVSAVDPDTPYGARLVDLVSADPRLGGPRDRARAWYRWIATTPGIAAARDPQIARLMAEYAGAPRDRRAPLFLTSGRTITGPDDIAVGDSVVAHTGDFDVVQPLVLLDFGTEARRYMRDVLDKEPLSPQAKARVLMAQFLLPNVYGSPDRFINEGVRRHLRGPCAVAASALPNFTTLFDMRFYIAFWPTGVALMASIGSPAVERLLF</sequence>
<proteinExistence type="predicted"/>
<gene>
    <name evidence="1" type="ORF">pmac_cds_449</name>
</gene>
<dbReference type="GeneID" id="36841592"/>
<accession>A0A2U7UFB0</accession>
<protein>
    <submittedName>
        <fullName evidence="1">Uncharacterized protein</fullName>
    </submittedName>
</protein>
<dbReference type="KEGG" id="vg:36841592"/>
<reference evidence="1" key="1">
    <citation type="journal article" date="2018" name="Nat. Commun.">
        <title>Diversity and evolution of the emerging Pandoraviridae family.</title>
        <authorList>
            <person name="Legendre M."/>
            <person name="Fabre E."/>
            <person name="Poirot O."/>
            <person name="Jeudy S."/>
            <person name="Lartigue A."/>
            <person name="Alempic J.M."/>
            <person name="Beucher L."/>
            <person name="Philippe N."/>
            <person name="Bertaux L."/>
            <person name="Christo-Foroux E."/>
            <person name="Labadie K."/>
            <person name="Coute Y."/>
            <person name="Abergel C."/>
            <person name="Claverie J.M."/>
        </authorList>
    </citation>
    <scope>NUCLEOTIDE SEQUENCE [LARGE SCALE GENOMIC DNA]</scope>
    <source>
        <strain evidence="1">Macleodensis</strain>
    </source>
</reference>
<dbReference type="EMBL" id="MG011691">
    <property type="protein sequence ID" value="AVK77137.1"/>
    <property type="molecule type" value="Genomic_DNA"/>
</dbReference>
<evidence type="ECO:0000313" key="1">
    <source>
        <dbReference type="EMBL" id="AVK77137.1"/>
    </source>
</evidence>
<organism evidence="1">
    <name type="scientific">Pandoravirus macleodensis</name>
    <dbReference type="NCBI Taxonomy" id="2107707"/>
    <lineage>
        <taxon>Viruses</taxon>
        <taxon>Pandoravirus</taxon>
    </lineage>
</organism>
<dbReference type="RefSeq" id="YP_009481133.1">
    <property type="nucleotide sequence ID" value="NC_037665.1"/>
</dbReference>
<name>A0A2U7UFB0_9VIRU</name>
<dbReference type="Proteomes" id="UP000249758">
    <property type="component" value="Segment"/>
</dbReference>